<dbReference type="AlphaFoldDB" id="A0A1V6NYW6"/>
<evidence type="ECO:0000313" key="1">
    <source>
        <dbReference type="EMBL" id="OQD69923.1"/>
    </source>
</evidence>
<gene>
    <name evidence="1" type="ORF">PENANT_c284G06663</name>
</gene>
<sequence length="352" mass="38288">MASTRRSKLVGNINYAPDFITAIENSASKLAGCYSFPTTASLHKIYSLDPNFKHSRDIIDQFAADPVPKLQTSTTSTVATTATASSVENAIILNSIQIDPINTEDTFPLDIDLLDMTLFDGAPYLSLLTGIAYALAHPTTSLLARAPLIPANRDSLVSDLPADLKTPSANKLILSSEALAEIANKNAEKHTYRDRQLKTSYNDRPLQIPDLPEWEASPVAGGILADANEIQAHFGNAFTLWVFHGFTGRTGDTMRKKQTLNTLTRLREELALIDTNDSATSRTIILNHDYWNEDDLDIADEDNDQVPSSLPSSLLGTPPMMSACQEVVEVLAVLQDNDTSGLSDPEAALEKS</sequence>
<dbReference type="Proteomes" id="UP000191672">
    <property type="component" value="Unassembled WGS sequence"/>
</dbReference>
<name>A0A1V6NYW6_9EURO</name>
<proteinExistence type="predicted"/>
<evidence type="ECO:0000313" key="2">
    <source>
        <dbReference type="Proteomes" id="UP000191672"/>
    </source>
</evidence>
<dbReference type="EMBL" id="MDYN01000284">
    <property type="protein sequence ID" value="OQD69923.1"/>
    <property type="molecule type" value="Genomic_DNA"/>
</dbReference>
<protein>
    <submittedName>
        <fullName evidence="1">Uncharacterized protein</fullName>
    </submittedName>
</protein>
<comment type="caution">
    <text evidence="1">The sequence shown here is derived from an EMBL/GenBank/DDBJ whole genome shotgun (WGS) entry which is preliminary data.</text>
</comment>
<accession>A0A1V6NYW6</accession>
<reference evidence="2" key="1">
    <citation type="journal article" date="2017" name="Nat. Microbiol.">
        <title>Global analysis of biosynthetic gene clusters reveals vast potential of secondary metabolite production in Penicillium species.</title>
        <authorList>
            <person name="Nielsen J.C."/>
            <person name="Grijseels S."/>
            <person name="Prigent S."/>
            <person name="Ji B."/>
            <person name="Dainat J."/>
            <person name="Nielsen K.F."/>
            <person name="Frisvad J.C."/>
            <person name="Workman M."/>
            <person name="Nielsen J."/>
        </authorList>
    </citation>
    <scope>NUCLEOTIDE SEQUENCE [LARGE SCALE GENOMIC DNA]</scope>
    <source>
        <strain evidence="2">IBT 31811</strain>
    </source>
</reference>
<keyword evidence="2" id="KW-1185">Reference proteome</keyword>
<organism evidence="1 2">
    <name type="scientific">Penicillium antarcticum</name>
    <dbReference type="NCBI Taxonomy" id="416450"/>
    <lineage>
        <taxon>Eukaryota</taxon>
        <taxon>Fungi</taxon>
        <taxon>Dikarya</taxon>
        <taxon>Ascomycota</taxon>
        <taxon>Pezizomycotina</taxon>
        <taxon>Eurotiomycetes</taxon>
        <taxon>Eurotiomycetidae</taxon>
        <taxon>Eurotiales</taxon>
        <taxon>Aspergillaceae</taxon>
        <taxon>Penicillium</taxon>
    </lineage>
</organism>